<dbReference type="PROSITE" id="PS50294">
    <property type="entry name" value="WD_REPEATS_REGION"/>
    <property type="match status" value="2"/>
</dbReference>
<evidence type="ECO:0000256" key="2">
    <source>
        <dbReference type="ARBA" id="ARBA00022664"/>
    </source>
</evidence>
<dbReference type="EMBL" id="APAU02000013">
    <property type="protein sequence ID" value="EUB62293.1"/>
    <property type="molecule type" value="Genomic_DNA"/>
</dbReference>
<dbReference type="SMART" id="SM00320">
    <property type="entry name" value="WD40"/>
    <property type="match status" value="6"/>
</dbReference>
<keyword evidence="8" id="KW-0808">Transferase</keyword>
<dbReference type="InterPro" id="IPR019775">
    <property type="entry name" value="WD40_repeat_CS"/>
</dbReference>
<comment type="caution">
    <text evidence="8">The sequence shown here is derived from an EMBL/GenBank/DDBJ whole genome shotgun (WGS) entry which is preliminary data.</text>
</comment>
<organism evidence="8 9">
    <name type="scientific">Echinococcus granulosus</name>
    <name type="common">Hydatid tapeworm</name>
    <dbReference type="NCBI Taxonomy" id="6210"/>
    <lineage>
        <taxon>Eukaryota</taxon>
        <taxon>Metazoa</taxon>
        <taxon>Spiralia</taxon>
        <taxon>Lophotrochozoa</taxon>
        <taxon>Platyhelminthes</taxon>
        <taxon>Cestoda</taxon>
        <taxon>Eucestoda</taxon>
        <taxon>Cyclophyllidea</taxon>
        <taxon>Taeniidae</taxon>
        <taxon>Echinococcus</taxon>
        <taxon>Echinococcus granulosus group</taxon>
    </lineage>
</organism>
<dbReference type="InterPro" id="IPR001680">
    <property type="entry name" value="WD40_rpt"/>
</dbReference>
<dbReference type="GO" id="GO:0000387">
    <property type="term" value="P:spliceosomal snRNP assembly"/>
    <property type="evidence" value="ECO:0007669"/>
    <property type="project" value="TreeGrafter"/>
</dbReference>
<dbReference type="GO" id="GO:0016301">
    <property type="term" value="F:kinase activity"/>
    <property type="evidence" value="ECO:0007669"/>
    <property type="project" value="UniProtKB-KW"/>
</dbReference>
<reference evidence="8 9" key="1">
    <citation type="journal article" date="2013" name="Nat. Genet.">
        <title>The genome of the hydatid tapeworm Echinococcus granulosus.</title>
        <authorList>
            <person name="Zheng H."/>
            <person name="Zhang W."/>
            <person name="Zhang L."/>
            <person name="Zhang Z."/>
            <person name="Li J."/>
            <person name="Lu G."/>
            <person name="Zhu Y."/>
            <person name="Wang Y."/>
            <person name="Huang Y."/>
            <person name="Liu J."/>
            <person name="Kang H."/>
            <person name="Chen J."/>
            <person name="Wang L."/>
            <person name="Chen A."/>
            <person name="Yu S."/>
            <person name="Gao Z."/>
            <person name="Jin L."/>
            <person name="Gu W."/>
            <person name="Wang Z."/>
            <person name="Zhao L."/>
            <person name="Shi B."/>
            <person name="Wen H."/>
            <person name="Lin R."/>
            <person name="Jones M.K."/>
            <person name="Brejova B."/>
            <person name="Vinar T."/>
            <person name="Zhao G."/>
            <person name="McManus D.P."/>
            <person name="Chen Z."/>
            <person name="Zhou Y."/>
            <person name="Wang S."/>
        </authorList>
    </citation>
    <scope>NUCLEOTIDE SEQUENCE [LARGE SCALE GENOMIC DNA]</scope>
</reference>
<dbReference type="GO" id="GO:0032797">
    <property type="term" value="C:SMN complex"/>
    <property type="evidence" value="ECO:0007669"/>
    <property type="project" value="TreeGrafter"/>
</dbReference>
<dbReference type="Gene3D" id="2.130.10.10">
    <property type="entry name" value="YVTN repeat-like/Quinoprotein amine dehydrogenase"/>
    <property type="match status" value="1"/>
</dbReference>
<evidence type="ECO:0000256" key="7">
    <source>
        <dbReference type="PROSITE-ProRule" id="PRU00221"/>
    </source>
</evidence>
<evidence type="ECO:0000256" key="5">
    <source>
        <dbReference type="ARBA" id="ARBA00038394"/>
    </source>
</evidence>
<protein>
    <recommendedName>
        <fullName evidence="6">Serine-threonine kinase receptor-associated protein</fullName>
    </recommendedName>
</protein>
<dbReference type="GO" id="GO:0003723">
    <property type="term" value="F:RNA binding"/>
    <property type="evidence" value="ECO:0007669"/>
    <property type="project" value="TreeGrafter"/>
</dbReference>
<evidence type="ECO:0000313" key="9">
    <source>
        <dbReference type="Proteomes" id="UP000019149"/>
    </source>
</evidence>
<dbReference type="OrthoDB" id="200206at2759"/>
<keyword evidence="4" id="KW-0508">mRNA splicing</keyword>
<dbReference type="CTD" id="36338461"/>
<feature type="repeat" description="WD" evidence="7">
    <location>
        <begin position="447"/>
        <end position="488"/>
    </location>
</feature>
<dbReference type="Proteomes" id="UP000019149">
    <property type="component" value="Unassembled WGS sequence"/>
</dbReference>
<dbReference type="PROSITE" id="PS00678">
    <property type="entry name" value="WD_REPEATS_1"/>
    <property type="match status" value="2"/>
</dbReference>
<name>W6UMK6_ECHGR</name>
<dbReference type="GeneID" id="36338461"/>
<dbReference type="PANTHER" id="PTHR19877">
    <property type="entry name" value="EUKARYOTIC TRANSLATION INITIATION FACTOR 3 SUBUNIT I"/>
    <property type="match status" value="1"/>
</dbReference>
<keyword evidence="8" id="KW-0675">Receptor</keyword>
<dbReference type="AlphaFoldDB" id="W6UMK6"/>
<evidence type="ECO:0000313" key="8">
    <source>
        <dbReference type="EMBL" id="EUB62293.1"/>
    </source>
</evidence>
<keyword evidence="3" id="KW-0677">Repeat</keyword>
<evidence type="ECO:0000256" key="4">
    <source>
        <dbReference type="ARBA" id="ARBA00023187"/>
    </source>
</evidence>
<proteinExistence type="inferred from homology"/>
<gene>
    <name evidence="8" type="ORF">EGR_02746</name>
</gene>
<keyword evidence="9" id="KW-1185">Reference proteome</keyword>
<keyword evidence="8" id="KW-0418">Kinase</keyword>
<sequence length="710" mass="78628">MHGKLPVPLAFDLPQVTAARVSRVLLPHLNLTSALIGGDRWACARWVGARTASTQSVGMQYYDWNEPVEWIGVVVLDAQGQVLSLAGDVERSRFMIEEYVTAYQFAVFHLSRERYLHSHPNLRQQLYPFGSPIQLSSLREISKRLCGLAGGFPSRLLVGLCGIWPIMVVSIRQTPITCNGHTRPVVDLQFAGGTDCGPLLITASKDGKAMLRTGDTGDWIGTFNGHKGAVWCCALNAEGTRAATGAADFSAKFWNVDNGLELLSISQSHIVRAVDLSKTDGGGRLLTANNKQEVFIYDLHVPKTPICSFAGHKKIIRRCLWMDSDKRVLTITDNKDIGLWDVVNGSETAEPIWKVTLDDCPMDAQVWSCGDTSVKLIVASGKNVLAYEFDFRHSTFDTSETPCLTCTLPAPVYSATLSPLGDTFVCGCEDSLIYRLSAKSGDILETCRGHFGPVHCVRFSPDGHLYASGSEDGTVRLWQTEAGEVYGLWRPGRSAPPPGCTSTLFLMKQSGRVVVPSSREVSLQSCVYNPTIKRQPHDGREVTNAERVQMFVQIQEEVTTSAANPIQTEAYRRLDSLTSFNGDHKASGEMSGRIFRRSIGGHVIHTCPRLSGEPARHLRPKCDRYGCLIPLVPRSSGLRARSITKLGYDSCQMPMIQRQRCPSCAYREVPDMCCKRVSKFPNPCLYAEMDIHHKRLYGEHIYRFKGACRF</sequence>
<feature type="repeat" description="WD" evidence="7">
    <location>
        <begin position="223"/>
        <end position="264"/>
    </location>
</feature>
<dbReference type="PROSITE" id="PS50082">
    <property type="entry name" value="WD_REPEATS_2"/>
    <property type="match status" value="3"/>
</dbReference>
<comment type="similarity">
    <text evidence="5">Belongs to the WD repeat STRAP family.</text>
</comment>
<keyword evidence="2" id="KW-0507">mRNA processing</keyword>
<dbReference type="KEGG" id="egl:EGR_02746"/>
<dbReference type="SUPFAM" id="SSF50978">
    <property type="entry name" value="WD40 repeat-like"/>
    <property type="match status" value="1"/>
</dbReference>
<dbReference type="InterPro" id="IPR015943">
    <property type="entry name" value="WD40/YVTN_repeat-like_dom_sf"/>
</dbReference>
<accession>W6UMK6</accession>
<dbReference type="RefSeq" id="XP_024353489.1">
    <property type="nucleotide sequence ID" value="XM_024491995.1"/>
</dbReference>
<evidence type="ECO:0000256" key="1">
    <source>
        <dbReference type="ARBA" id="ARBA00022574"/>
    </source>
</evidence>
<dbReference type="PANTHER" id="PTHR19877:SF13">
    <property type="entry name" value="SERINE-THREONINE KINASE RECEPTOR-ASSOCIATED PROTEIN"/>
    <property type="match status" value="1"/>
</dbReference>
<feature type="repeat" description="WD" evidence="7">
    <location>
        <begin position="309"/>
        <end position="350"/>
    </location>
</feature>
<keyword evidence="1 7" id="KW-0853">WD repeat</keyword>
<evidence type="ECO:0000256" key="3">
    <source>
        <dbReference type="ARBA" id="ARBA00022737"/>
    </source>
</evidence>
<dbReference type="Pfam" id="PF00400">
    <property type="entry name" value="WD40"/>
    <property type="match status" value="2"/>
</dbReference>
<evidence type="ECO:0000256" key="6">
    <source>
        <dbReference type="ARBA" id="ARBA00040390"/>
    </source>
</evidence>
<dbReference type="STRING" id="6210.W6UMK6"/>
<dbReference type="InterPro" id="IPR036322">
    <property type="entry name" value="WD40_repeat_dom_sf"/>
</dbReference>